<evidence type="ECO:0000256" key="6">
    <source>
        <dbReference type="ARBA" id="ARBA00022840"/>
    </source>
</evidence>
<dbReference type="SMART" id="SM00220">
    <property type="entry name" value="S_TKc"/>
    <property type="match status" value="1"/>
</dbReference>
<evidence type="ECO:0000259" key="12">
    <source>
        <dbReference type="PROSITE" id="PS50011"/>
    </source>
</evidence>
<keyword evidence="10" id="KW-0175">Coiled coil</keyword>
<feature type="region of interest" description="Disordered" evidence="11">
    <location>
        <begin position="656"/>
        <end position="675"/>
    </location>
</feature>
<evidence type="ECO:0000256" key="10">
    <source>
        <dbReference type="SAM" id="Coils"/>
    </source>
</evidence>
<comment type="catalytic activity">
    <reaction evidence="7">
        <text>L-threonyl-[protein] + ATP = O-phospho-L-threonyl-[protein] + ADP + H(+)</text>
        <dbReference type="Rhea" id="RHEA:46608"/>
        <dbReference type="Rhea" id="RHEA-COMP:11060"/>
        <dbReference type="Rhea" id="RHEA-COMP:11605"/>
        <dbReference type="ChEBI" id="CHEBI:15378"/>
        <dbReference type="ChEBI" id="CHEBI:30013"/>
        <dbReference type="ChEBI" id="CHEBI:30616"/>
        <dbReference type="ChEBI" id="CHEBI:61977"/>
        <dbReference type="ChEBI" id="CHEBI:456216"/>
        <dbReference type="EC" id="2.7.11.1"/>
    </reaction>
</comment>
<evidence type="ECO:0000256" key="7">
    <source>
        <dbReference type="ARBA" id="ARBA00047899"/>
    </source>
</evidence>
<keyword evidence="6 9" id="KW-0067">ATP-binding</keyword>
<dbReference type="EC" id="2.7.11.1" evidence="1"/>
<comment type="catalytic activity">
    <reaction evidence="8">
        <text>L-seryl-[protein] + ATP = O-phospho-L-seryl-[protein] + ADP + H(+)</text>
        <dbReference type="Rhea" id="RHEA:17989"/>
        <dbReference type="Rhea" id="RHEA-COMP:9863"/>
        <dbReference type="Rhea" id="RHEA-COMP:11604"/>
        <dbReference type="ChEBI" id="CHEBI:15378"/>
        <dbReference type="ChEBI" id="CHEBI:29999"/>
        <dbReference type="ChEBI" id="CHEBI:30616"/>
        <dbReference type="ChEBI" id="CHEBI:83421"/>
        <dbReference type="ChEBI" id="CHEBI:456216"/>
        <dbReference type="EC" id="2.7.11.1"/>
    </reaction>
</comment>
<gene>
    <name evidence="13" type="ORF">ODALV1_LOCUS26514</name>
</gene>
<keyword evidence="14" id="KW-1185">Reference proteome</keyword>
<dbReference type="InterPro" id="IPR000719">
    <property type="entry name" value="Prot_kinase_dom"/>
</dbReference>
<evidence type="ECO:0000256" key="11">
    <source>
        <dbReference type="SAM" id="MobiDB-lite"/>
    </source>
</evidence>
<feature type="compositionally biased region" description="Basic and acidic residues" evidence="11">
    <location>
        <begin position="659"/>
        <end position="675"/>
    </location>
</feature>
<evidence type="ECO:0000313" key="13">
    <source>
        <dbReference type="EMBL" id="CAL8136585.1"/>
    </source>
</evidence>
<dbReference type="SUPFAM" id="SSF56112">
    <property type="entry name" value="Protein kinase-like (PK-like)"/>
    <property type="match status" value="1"/>
</dbReference>
<dbReference type="Pfam" id="PF00069">
    <property type="entry name" value="Pkinase"/>
    <property type="match status" value="1"/>
</dbReference>
<dbReference type="Gene3D" id="1.10.510.10">
    <property type="entry name" value="Transferase(Phosphotransferase) domain 1"/>
    <property type="match status" value="1"/>
</dbReference>
<keyword evidence="5" id="KW-0418">Kinase</keyword>
<dbReference type="InterPro" id="IPR017441">
    <property type="entry name" value="Protein_kinase_ATP_BS"/>
</dbReference>
<dbReference type="PANTHER" id="PTHR47167:SF4">
    <property type="entry name" value="SERINE_THREONINE-PROTEIN KINASE TAO"/>
    <property type="match status" value="1"/>
</dbReference>
<comment type="caution">
    <text evidence="13">The sequence shown here is derived from an EMBL/GenBank/DDBJ whole genome shotgun (WGS) entry which is preliminary data.</text>
</comment>
<feature type="coiled-coil region" evidence="10">
    <location>
        <begin position="443"/>
        <end position="552"/>
    </location>
</feature>
<keyword evidence="2" id="KW-0723">Serine/threonine-protein kinase</keyword>
<dbReference type="EMBL" id="CAXLJM020000111">
    <property type="protein sequence ID" value="CAL8136585.1"/>
    <property type="molecule type" value="Genomic_DNA"/>
</dbReference>
<reference evidence="13 14" key="1">
    <citation type="submission" date="2024-08" db="EMBL/GenBank/DDBJ databases">
        <authorList>
            <person name="Cucini C."/>
            <person name="Frati F."/>
        </authorList>
    </citation>
    <scope>NUCLEOTIDE SEQUENCE [LARGE SCALE GENOMIC DNA]</scope>
</reference>
<dbReference type="Proteomes" id="UP001642540">
    <property type="component" value="Unassembled WGS sequence"/>
</dbReference>
<dbReference type="InterPro" id="IPR051234">
    <property type="entry name" value="TAO_STE20_kinase"/>
</dbReference>
<evidence type="ECO:0000256" key="5">
    <source>
        <dbReference type="ARBA" id="ARBA00022777"/>
    </source>
</evidence>
<evidence type="ECO:0000256" key="9">
    <source>
        <dbReference type="PROSITE-ProRule" id="PRU10141"/>
    </source>
</evidence>
<accession>A0ABP1RVK2</accession>
<keyword evidence="4 9" id="KW-0547">Nucleotide-binding</keyword>
<evidence type="ECO:0000256" key="4">
    <source>
        <dbReference type="ARBA" id="ARBA00022741"/>
    </source>
</evidence>
<keyword evidence="3" id="KW-0808">Transferase</keyword>
<organism evidence="13 14">
    <name type="scientific">Orchesella dallaii</name>
    <dbReference type="NCBI Taxonomy" id="48710"/>
    <lineage>
        <taxon>Eukaryota</taxon>
        <taxon>Metazoa</taxon>
        <taxon>Ecdysozoa</taxon>
        <taxon>Arthropoda</taxon>
        <taxon>Hexapoda</taxon>
        <taxon>Collembola</taxon>
        <taxon>Entomobryomorpha</taxon>
        <taxon>Entomobryoidea</taxon>
        <taxon>Orchesellidae</taxon>
        <taxon>Orchesellinae</taxon>
        <taxon>Orchesella</taxon>
    </lineage>
</organism>
<dbReference type="PANTHER" id="PTHR47167">
    <property type="entry name" value="SERINE/THREONINE-PROTEIN KINASE TAO1-LIKE PROTEIN"/>
    <property type="match status" value="1"/>
</dbReference>
<evidence type="ECO:0000256" key="3">
    <source>
        <dbReference type="ARBA" id="ARBA00022679"/>
    </source>
</evidence>
<evidence type="ECO:0000256" key="2">
    <source>
        <dbReference type="ARBA" id="ARBA00022527"/>
    </source>
</evidence>
<evidence type="ECO:0000256" key="1">
    <source>
        <dbReference type="ARBA" id="ARBA00012513"/>
    </source>
</evidence>
<dbReference type="InterPro" id="IPR011009">
    <property type="entry name" value="Kinase-like_dom_sf"/>
</dbReference>
<evidence type="ECO:0000313" key="14">
    <source>
        <dbReference type="Proteomes" id="UP001642540"/>
    </source>
</evidence>
<feature type="binding site" evidence="9">
    <location>
        <position position="107"/>
    </location>
    <ligand>
        <name>ATP</name>
        <dbReference type="ChEBI" id="CHEBI:30616"/>
    </ligand>
</feature>
<feature type="domain" description="Protein kinase" evidence="12">
    <location>
        <begin position="77"/>
        <end position="340"/>
    </location>
</feature>
<name>A0ABP1RVK2_9HEXA</name>
<dbReference type="PROSITE" id="PS50011">
    <property type="entry name" value="PROTEIN_KINASE_DOM"/>
    <property type="match status" value="1"/>
</dbReference>
<dbReference type="Gene3D" id="3.30.200.20">
    <property type="entry name" value="Phosphorylase Kinase, domain 1"/>
    <property type="match status" value="1"/>
</dbReference>
<protein>
    <recommendedName>
        <fullName evidence="1">non-specific serine/threonine protein kinase</fullName>
        <ecNumber evidence="1">2.7.11.1</ecNumber>
    </recommendedName>
</protein>
<dbReference type="PROSITE" id="PS00107">
    <property type="entry name" value="PROTEIN_KINASE_ATP"/>
    <property type="match status" value="1"/>
</dbReference>
<sequence length="716" mass="83639">MFHRAIDDVQIKMMLNVTMTKMQKQLVDQKTIKLEPVFSYKKTDLETRSELSISLPPPDVASTTLSLFNTGDPERLYENLKEIGYGSFGSVYSAITRETKEMVAIKKMSFMGRESVEKWKSILREFYFLRNVSHPNTIECKGCYLKEHTTWLVMEYCLGSASDILSLLQRPLTEEEIGALCTGLIRALSYLHALGRIHRDVKAGNILLTQSGTVKLSDFGSASLHSPARAFVGSPYWLAPEVIRAADEEEKELYYDEKVDIWSLGITCIELAEGKPPYSNMNPMCALYQIVSEEGQNGGQSFLQKSSGKSQEFLSFVSECLTRNPEERPTSKQISSHPFILKQREKSSSVLFDLVNHTKNVAAEVGLTTSNFPTIHPLIPSKEKVEEHDDKQHMLDYMRMRREHHQVVFKLQEKLRSEMGKKQKQLHTEVTSLVRKFQKKLEKMRIEREVELELKRKENARKEKKLLKKILQRQENERIKFYSRMKLSPSKEENRRHFYEEKEEELEILLRVQKNQQEIELGALRKENLREYQELEEELLGKELNKRKRQLEQVHSLLLKQWEVVANLELKNLSVIHLLREAHRRKRYEAEMKNQIVYMKHAEKKHELESSKIPKAKCLLGDAEFELEKKANENAYLEAKNGRDEELKKLINFQQENASKAEESREEEKKKLGDRLGARKRVLEKGIKKEQDQFQNGKVERLRQLRERQGRSLNLE</sequence>
<proteinExistence type="predicted"/>
<evidence type="ECO:0000256" key="8">
    <source>
        <dbReference type="ARBA" id="ARBA00048679"/>
    </source>
</evidence>